<accession>A0A926EJ64</accession>
<evidence type="ECO:0000313" key="2">
    <source>
        <dbReference type="Proteomes" id="UP000655830"/>
    </source>
</evidence>
<dbReference type="AlphaFoldDB" id="A0A926EJ64"/>
<name>A0A926EJ64_9FIRM</name>
<sequence>MVRYLDIARSVTSTLTKTFPKIPVYGDEVTEGYNKPCFFIGLYPVDTTTETRHIATTTILIVVTYFTNDKNSLANYDMMNQLKRAFGITLEVGERKLLIENSETEKANEDGDTFQFSFSISYKEVINDVPMDDVPTAKDINYRTKLHY</sequence>
<comment type="caution">
    <text evidence="1">The sequence shown here is derived from an EMBL/GenBank/DDBJ whole genome shotgun (WGS) entry which is preliminary data.</text>
</comment>
<dbReference type="EMBL" id="JACRSY010000008">
    <property type="protein sequence ID" value="MBC8579137.1"/>
    <property type="molecule type" value="Genomic_DNA"/>
</dbReference>
<gene>
    <name evidence="1" type="ORF">H8718_06250</name>
</gene>
<dbReference type="InterPro" id="IPR049254">
    <property type="entry name" value="Phage_tail_terminator"/>
</dbReference>
<reference evidence="1" key="1">
    <citation type="submission" date="2020-08" db="EMBL/GenBank/DDBJ databases">
        <title>Genome public.</title>
        <authorList>
            <person name="Liu C."/>
            <person name="Sun Q."/>
        </authorList>
    </citation>
    <scope>NUCLEOTIDE SEQUENCE</scope>
    <source>
        <strain evidence="1">NSJ-12</strain>
    </source>
</reference>
<keyword evidence="2" id="KW-1185">Reference proteome</keyword>
<dbReference type="RefSeq" id="WP_249332292.1">
    <property type="nucleotide sequence ID" value="NZ_JACRSY010000008.1"/>
</dbReference>
<dbReference type="Proteomes" id="UP000655830">
    <property type="component" value="Unassembled WGS sequence"/>
</dbReference>
<proteinExistence type="predicted"/>
<organism evidence="1 2">
    <name type="scientific">Zhenhengia yiwuensis</name>
    <dbReference type="NCBI Taxonomy" id="2763666"/>
    <lineage>
        <taxon>Bacteria</taxon>
        <taxon>Bacillati</taxon>
        <taxon>Bacillota</taxon>
        <taxon>Clostridia</taxon>
        <taxon>Lachnospirales</taxon>
        <taxon>Lachnospiraceae</taxon>
        <taxon>Zhenhengia</taxon>
    </lineage>
</organism>
<protein>
    <submittedName>
        <fullName evidence="1">Uncharacterized protein</fullName>
    </submittedName>
</protein>
<evidence type="ECO:0000313" key="1">
    <source>
        <dbReference type="EMBL" id="MBC8579137.1"/>
    </source>
</evidence>
<dbReference type="Pfam" id="PF20765">
    <property type="entry name" value="Phage_tail_terminator_8"/>
    <property type="match status" value="1"/>
</dbReference>